<dbReference type="Proteomes" id="UP000594086">
    <property type="component" value="Segment"/>
</dbReference>
<sequence length="113" mass="13127">MIYNLKYNNLLSSTDGSIENIQDSFDKYDIINYYYILPEAGELYYEGQKYEITEPSILFNTFTIEKDKAPEIVIVPCASAIDRLAELREMRNNYMKSRDCGNCEKVCCDCCLN</sequence>
<organism evidence="1 2">
    <name type="scientific">uncultured phage cr55_1</name>
    <dbReference type="NCBI Taxonomy" id="2772060"/>
    <lineage>
        <taxon>Viruses</taxon>
        <taxon>Duplodnaviria</taxon>
        <taxon>Heunggongvirae</taxon>
        <taxon>Uroviricota</taxon>
        <taxon>Caudoviricetes</taxon>
        <taxon>Crassvirales</taxon>
        <taxon>Suoliviridae</taxon>
        <taxon>Boorivirinae</taxon>
        <taxon>Culoivirus</taxon>
        <taxon>Culoivirus intestinalis</taxon>
    </lineage>
</organism>
<dbReference type="EMBL" id="MT774376">
    <property type="protein sequence ID" value="QOR58093.1"/>
    <property type="molecule type" value="Genomic_DNA"/>
</dbReference>
<evidence type="ECO:0000313" key="1">
    <source>
        <dbReference type="EMBL" id="QOR58093.1"/>
    </source>
</evidence>
<evidence type="ECO:0000313" key="2">
    <source>
        <dbReference type="Proteomes" id="UP000594086"/>
    </source>
</evidence>
<accession>A0A7M1RUL4</accession>
<name>A0A7M1RUL4_9CAUD</name>
<dbReference type="GeneID" id="65128548"/>
<keyword evidence="2" id="KW-1185">Reference proteome</keyword>
<proteinExistence type="predicted"/>
<reference evidence="1 2" key="1">
    <citation type="submission" date="2020-07" db="EMBL/GenBank/DDBJ databases">
        <title>Taxonomic proposal: Crassvirales, a new order of highly abundant and diverse bacterial viruses.</title>
        <authorList>
            <person name="Shkoporov A.N."/>
            <person name="Stockdale S.R."/>
            <person name="Guerin E."/>
            <person name="Ross R.P."/>
            <person name="Hill C."/>
        </authorList>
    </citation>
    <scope>NUCLEOTIDE SEQUENCE [LARGE SCALE GENOMIC DNA]</scope>
</reference>
<dbReference type="KEGG" id="vg:65128548"/>
<protein>
    <submittedName>
        <fullName evidence="1">Uncharacterized protein</fullName>
    </submittedName>
</protein>
<dbReference type="RefSeq" id="YP_010110251.1">
    <property type="nucleotide sequence ID" value="NC_055869.1"/>
</dbReference>